<proteinExistence type="predicted"/>
<keyword evidence="2" id="KW-1185">Reference proteome</keyword>
<evidence type="ECO:0000313" key="2">
    <source>
        <dbReference type="Proteomes" id="UP000189370"/>
    </source>
</evidence>
<dbReference type="EMBL" id="LWLN01000001">
    <property type="protein sequence ID" value="OLZ40859.1"/>
    <property type="molecule type" value="Genomic_DNA"/>
</dbReference>
<accession>A0A1S8AWE5</accession>
<dbReference type="AlphaFoldDB" id="A0A1S8AWE5"/>
<reference evidence="2" key="1">
    <citation type="submission" date="2016-04" db="EMBL/GenBank/DDBJ databases">
        <authorList>
            <person name="Chen S.-C."/>
            <person name="Lai M.-C."/>
        </authorList>
    </citation>
    <scope>NUCLEOTIDE SEQUENCE [LARGE SCALE GENOMIC DNA]</scope>
    <source>
        <strain evidence="2">AB14</strain>
    </source>
</reference>
<gene>
    <name evidence="1" type="ORF">A6E15_07585</name>
</gene>
<name>A0A1S8AWE5_9EURY</name>
<organism evidence="1 2">
    <name type="scientific">Natrinema saccharevitans</name>
    <dbReference type="NCBI Taxonomy" id="301967"/>
    <lineage>
        <taxon>Archaea</taxon>
        <taxon>Methanobacteriati</taxon>
        <taxon>Methanobacteriota</taxon>
        <taxon>Stenosarchaea group</taxon>
        <taxon>Halobacteria</taxon>
        <taxon>Halobacteriales</taxon>
        <taxon>Natrialbaceae</taxon>
        <taxon>Natrinema</taxon>
    </lineage>
</organism>
<dbReference type="Proteomes" id="UP000189370">
    <property type="component" value="Unassembled WGS sequence"/>
</dbReference>
<evidence type="ECO:0000313" key="1">
    <source>
        <dbReference type="EMBL" id="OLZ40859.1"/>
    </source>
</evidence>
<sequence length="117" mass="14004">MYTAKLLYDTTDKLTEGISEQYDWDEEEWGELEEIEEDRYLLTTPYISLLNYVTHSVRESRDIQLNDTVQFLVMRVRENTDEYKPLFISQYHSVFPRVERHSSSFVETSESTRHVSP</sequence>
<comment type="caution">
    <text evidence="1">The sequence shown here is derived from an EMBL/GenBank/DDBJ whole genome shotgun (WGS) entry which is preliminary data.</text>
</comment>
<protein>
    <submittedName>
        <fullName evidence="1">Uncharacterized protein</fullName>
    </submittedName>
</protein>